<dbReference type="AlphaFoldDB" id="A0A2P6S5A5"/>
<dbReference type="Proteomes" id="UP000238479">
    <property type="component" value="Chromosome 2"/>
</dbReference>
<comment type="caution">
    <text evidence="1">The sequence shown here is derived from an EMBL/GenBank/DDBJ whole genome shotgun (WGS) entry which is preliminary data.</text>
</comment>
<evidence type="ECO:0000313" key="2">
    <source>
        <dbReference type="Proteomes" id="UP000238479"/>
    </source>
</evidence>
<keyword evidence="2" id="KW-1185">Reference proteome</keyword>
<accession>A0A2P6S5A5</accession>
<proteinExistence type="predicted"/>
<dbReference type="EMBL" id="PDCK01000040">
    <property type="protein sequence ID" value="PRQ53873.1"/>
    <property type="molecule type" value="Genomic_DNA"/>
</dbReference>
<protein>
    <submittedName>
        <fullName evidence="1">Uncharacterized protein</fullName>
    </submittedName>
</protein>
<dbReference type="Gramene" id="PRQ53873">
    <property type="protein sequence ID" value="PRQ53873"/>
    <property type="gene ID" value="RchiOBHm_Chr2g0171311"/>
</dbReference>
<organism evidence="1 2">
    <name type="scientific">Rosa chinensis</name>
    <name type="common">China rose</name>
    <dbReference type="NCBI Taxonomy" id="74649"/>
    <lineage>
        <taxon>Eukaryota</taxon>
        <taxon>Viridiplantae</taxon>
        <taxon>Streptophyta</taxon>
        <taxon>Embryophyta</taxon>
        <taxon>Tracheophyta</taxon>
        <taxon>Spermatophyta</taxon>
        <taxon>Magnoliopsida</taxon>
        <taxon>eudicotyledons</taxon>
        <taxon>Gunneridae</taxon>
        <taxon>Pentapetalae</taxon>
        <taxon>rosids</taxon>
        <taxon>fabids</taxon>
        <taxon>Rosales</taxon>
        <taxon>Rosaceae</taxon>
        <taxon>Rosoideae</taxon>
        <taxon>Rosoideae incertae sedis</taxon>
        <taxon>Rosa</taxon>
    </lineage>
</organism>
<evidence type="ECO:0000313" key="1">
    <source>
        <dbReference type="EMBL" id="PRQ53873.1"/>
    </source>
</evidence>
<sequence>MCSSPTFSVCPSRHLKVLALPWYLQWLGKNHRSISIPCHIGPRTQCSETFGPGFPAIGPRTQIFQNFSLHLLFPAIGPKTQIFQNFSLHLLFRMKMQHNDHTT</sequence>
<gene>
    <name evidence="1" type="ORF">RchiOBHm_Chr2g0171311</name>
</gene>
<name>A0A2P6S5A5_ROSCH</name>
<reference evidence="1 2" key="1">
    <citation type="journal article" date="2018" name="Nat. Genet.">
        <title>The Rosa genome provides new insights in the design of modern roses.</title>
        <authorList>
            <person name="Bendahmane M."/>
        </authorList>
    </citation>
    <scope>NUCLEOTIDE SEQUENCE [LARGE SCALE GENOMIC DNA]</scope>
    <source>
        <strain evidence="2">cv. Old Blush</strain>
    </source>
</reference>